<evidence type="ECO:0000259" key="5">
    <source>
        <dbReference type="SMART" id="SM00062"/>
    </source>
</evidence>
<dbReference type="Gene3D" id="3.40.190.10">
    <property type="entry name" value="Periplasmic binding protein-like II"/>
    <property type="match status" value="2"/>
</dbReference>
<protein>
    <submittedName>
        <fullName evidence="6">Amino acid ABC transporter substrate-binding protein (PAAT family)</fullName>
    </submittedName>
</protein>
<evidence type="ECO:0000313" key="6">
    <source>
        <dbReference type="EMBL" id="RKR07529.1"/>
    </source>
</evidence>
<comment type="similarity">
    <text evidence="1">Belongs to the bacterial solute-binding protein 3 family.</text>
</comment>
<evidence type="ECO:0000256" key="1">
    <source>
        <dbReference type="ARBA" id="ARBA00010333"/>
    </source>
</evidence>
<evidence type="ECO:0000256" key="2">
    <source>
        <dbReference type="ARBA" id="ARBA00022729"/>
    </source>
</evidence>
<reference evidence="6 7" key="1">
    <citation type="submission" date="2018-10" db="EMBL/GenBank/DDBJ databases">
        <title>Genomic Encyclopedia of Type Strains, Phase IV (KMG-IV): sequencing the most valuable type-strain genomes for metagenomic binning, comparative biology and taxonomic classification.</title>
        <authorList>
            <person name="Goeker M."/>
        </authorList>
    </citation>
    <scope>NUCLEOTIDE SEQUENCE [LARGE SCALE GENOMIC DNA]</scope>
    <source>
        <strain evidence="6 7">DSM 23229</strain>
    </source>
</reference>
<comment type="caution">
    <text evidence="6">The sequence shown here is derived from an EMBL/GenBank/DDBJ whole genome shotgun (WGS) entry which is preliminary data.</text>
</comment>
<dbReference type="SUPFAM" id="SSF53850">
    <property type="entry name" value="Periplasmic binding protein-like II"/>
    <property type="match status" value="1"/>
</dbReference>
<dbReference type="Pfam" id="PF00497">
    <property type="entry name" value="SBP_bac_3"/>
    <property type="match status" value="1"/>
</dbReference>
<feature type="chain" id="PRO_5019345427" evidence="4">
    <location>
        <begin position="24"/>
        <end position="276"/>
    </location>
</feature>
<feature type="domain" description="Solute-binding protein family 3/N-terminal" evidence="5">
    <location>
        <begin position="26"/>
        <end position="256"/>
    </location>
</feature>
<dbReference type="PANTHER" id="PTHR35936:SF19">
    <property type="entry name" value="AMINO-ACID-BINDING PROTEIN YXEM-RELATED"/>
    <property type="match status" value="1"/>
</dbReference>
<gene>
    <name evidence="6" type="ORF">C7446_0341</name>
</gene>
<keyword evidence="2 4" id="KW-0732">Signal</keyword>
<name>A0A420X1F2_9GAMM</name>
<feature type="region of interest" description="Disordered" evidence="3">
    <location>
        <begin position="256"/>
        <end position="276"/>
    </location>
</feature>
<feature type="signal peptide" evidence="4">
    <location>
        <begin position="1"/>
        <end position="23"/>
    </location>
</feature>
<proteinExistence type="inferred from homology"/>
<dbReference type="Proteomes" id="UP000281975">
    <property type="component" value="Unassembled WGS sequence"/>
</dbReference>
<dbReference type="RefSeq" id="WP_121170670.1">
    <property type="nucleotide sequence ID" value="NZ_RBIN01000001.1"/>
</dbReference>
<dbReference type="OrthoDB" id="9768183at2"/>
<sequence length="276" mass="30800">MKRFHAAILLAGALCASATLAHAADTLRLAIDVPYRPFVERTPTGGLTGFEIDLGNALCRRAGFDCQWIEQAWNGIIPGLEARKYDAILSSMAITPERERQVLFSIPYYSTPSVWLIPRERDIELADRASLQDLTAGVQRDSTRDAYVTEWYGDVLEIRRYDSSEAVDNALRAGQLDLVFEDMPIALENIDFRGDDAPFRQLGPAIREPTSIFGRGAAMAFRPRDRGLAVKFNQAIRDIYADGTFDRLMHRYFDYDLSTPPPSRPQPGTGAGKQAP</sequence>
<accession>A0A420X1F2</accession>
<evidence type="ECO:0000313" key="7">
    <source>
        <dbReference type="Proteomes" id="UP000281975"/>
    </source>
</evidence>
<keyword evidence="7" id="KW-1185">Reference proteome</keyword>
<dbReference type="EMBL" id="RBIN01000001">
    <property type="protein sequence ID" value="RKR07529.1"/>
    <property type="molecule type" value="Genomic_DNA"/>
</dbReference>
<dbReference type="PANTHER" id="PTHR35936">
    <property type="entry name" value="MEMBRANE-BOUND LYTIC MUREIN TRANSGLYCOSYLASE F"/>
    <property type="match status" value="1"/>
</dbReference>
<dbReference type="InterPro" id="IPR001638">
    <property type="entry name" value="Solute-binding_3/MltF_N"/>
</dbReference>
<evidence type="ECO:0000256" key="3">
    <source>
        <dbReference type="SAM" id="MobiDB-lite"/>
    </source>
</evidence>
<organism evidence="6 7">
    <name type="scientific">Kushneria sinocarnis</name>
    <dbReference type="NCBI Taxonomy" id="595502"/>
    <lineage>
        <taxon>Bacteria</taxon>
        <taxon>Pseudomonadati</taxon>
        <taxon>Pseudomonadota</taxon>
        <taxon>Gammaproteobacteria</taxon>
        <taxon>Oceanospirillales</taxon>
        <taxon>Halomonadaceae</taxon>
        <taxon>Kushneria</taxon>
    </lineage>
</organism>
<dbReference type="SMART" id="SM00062">
    <property type="entry name" value="PBPb"/>
    <property type="match status" value="1"/>
</dbReference>
<evidence type="ECO:0000256" key="4">
    <source>
        <dbReference type="SAM" id="SignalP"/>
    </source>
</evidence>
<dbReference type="AlphaFoldDB" id="A0A420X1F2"/>